<dbReference type="EMBL" id="NBSK02000002">
    <property type="protein sequence ID" value="KAJ0219749.1"/>
    <property type="molecule type" value="Genomic_DNA"/>
</dbReference>
<comment type="caution">
    <text evidence="1">The sequence shown here is derived from an EMBL/GenBank/DDBJ whole genome shotgun (WGS) entry which is preliminary data.</text>
</comment>
<organism evidence="1 2">
    <name type="scientific">Lactuca sativa</name>
    <name type="common">Garden lettuce</name>
    <dbReference type="NCBI Taxonomy" id="4236"/>
    <lineage>
        <taxon>Eukaryota</taxon>
        <taxon>Viridiplantae</taxon>
        <taxon>Streptophyta</taxon>
        <taxon>Embryophyta</taxon>
        <taxon>Tracheophyta</taxon>
        <taxon>Spermatophyta</taxon>
        <taxon>Magnoliopsida</taxon>
        <taxon>eudicotyledons</taxon>
        <taxon>Gunneridae</taxon>
        <taxon>Pentapetalae</taxon>
        <taxon>asterids</taxon>
        <taxon>campanulids</taxon>
        <taxon>Asterales</taxon>
        <taxon>Asteraceae</taxon>
        <taxon>Cichorioideae</taxon>
        <taxon>Cichorieae</taxon>
        <taxon>Lactucinae</taxon>
        <taxon>Lactuca</taxon>
    </lineage>
</organism>
<keyword evidence="2" id="KW-1185">Reference proteome</keyword>
<evidence type="ECO:0000313" key="1">
    <source>
        <dbReference type="EMBL" id="KAJ0219749.1"/>
    </source>
</evidence>
<reference evidence="1 2" key="1">
    <citation type="journal article" date="2017" name="Nat. Commun.">
        <title>Genome assembly with in vitro proximity ligation data and whole-genome triplication in lettuce.</title>
        <authorList>
            <person name="Reyes-Chin-Wo S."/>
            <person name="Wang Z."/>
            <person name="Yang X."/>
            <person name="Kozik A."/>
            <person name="Arikit S."/>
            <person name="Song C."/>
            <person name="Xia L."/>
            <person name="Froenicke L."/>
            <person name="Lavelle D.O."/>
            <person name="Truco M.J."/>
            <person name="Xia R."/>
            <person name="Zhu S."/>
            <person name="Xu C."/>
            <person name="Xu H."/>
            <person name="Xu X."/>
            <person name="Cox K."/>
            <person name="Korf I."/>
            <person name="Meyers B.C."/>
            <person name="Michelmore R.W."/>
        </authorList>
    </citation>
    <scope>NUCLEOTIDE SEQUENCE [LARGE SCALE GENOMIC DNA]</scope>
    <source>
        <strain evidence="2">cv. Salinas</strain>
        <tissue evidence="1">Seedlings</tissue>
    </source>
</reference>
<dbReference type="Proteomes" id="UP000235145">
    <property type="component" value="Unassembled WGS sequence"/>
</dbReference>
<proteinExistence type="predicted"/>
<name>A0A9R1W9P5_LACSA</name>
<accession>A0A9R1W9P5</accession>
<evidence type="ECO:0000313" key="2">
    <source>
        <dbReference type="Proteomes" id="UP000235145"/>
    </source>
</evidence>
<gene>
    <name evidence="1" type="ORF">LSAT_V11C200064150</name>
</gene>
<protein>
    <submittedName>
        <fullName evidence="1">Uncharacterized protein</fullName>
    </submittedName>
</protein>
<sequence length="164" mass="19360">MIRSMSSFYFDISNMIKLYTLKIVERIPRRLTFQIKSCLIRLLKSMHLKSLGTYTYKNNPKMVGSLDMILIDQQILYLKITINFTLCKNIRRDVREIGTFVMASNEGDYMLLPQKHKINFYKTTKVRVSIDFVNMVNPYDFVAFPDLLVRNFDTCVAFGMLFCY</sequence>
<dbReference type="AlphaFoldDB" id="A0A9R1W9P5"/>